<dbReference type="GO" id="GO:0016829">
    <property type="term" value="F:lyase activity"/>
    <property type="evidence" value="ECO:0007669"/>
    <property type="project" value="UniProtKB-KW"/>
</dbReference>
<dbReference type="PANTHER" id="PTHR21366">
    <property type="entry name" value="GLYOXALASE FAMILY PROTEIN"/>
    <property type="match status" value="1"/>
</dbReference>
<dbReference type="PANTHER" id="PTHR21366:SF14">
    <property type="entry name" value="GLYOXALASE DOMAIN-CONTAINING PROTEIN 5"/>
    <property type="match status" value="1"/>
</dbReference>
<dbReference type="PATRIC" id="fig|908627.4.peg.6024"/>
<name>A0A0J1CS21_9BURK</name>
<dbReference type="OrthoDB" id="9812656at2"/>
<evidence type="ECO:0000313" key="2">
    <source>
        <dbReference type="EMBL" id="KLU23076.1"/>
    </source>
</evidence>
<organism evidence="2 3">
    <name type="scientific">Caballeronia mineralivorans PML1(12)</name>
    <dbReference type="NCBI Taxonomy" id="908627"/>
    <lineage>
        <taxon>Bacteria</taxon>
        <taxon>Pseudomonadati</taxon>
        <taxon>Pseudomonadota</taxon>
        <taxon>Betaproteobacteria</taxon>
        <taxon>Burkholderiales</taxon>
        <taxon>Burkholderiaceae</taxon>
        <taxon>Caballeronia</taxon>
    </lineage>
</organism>
<keyword evidence="3" id="KW-1185">Reference proteome</keyword>
<evidence type="ECO:0000313" key="3">
    <source>
        <dbReference type="Proteomes" id="UP000035963"/>
    </source>
</evidence>
<sequence>MQIPIREIDHVVIRCANLDAMVDFYKTVLGCPVEKEQRELGLVQMRAGRSLIDLLAVGAKIDRPESGTPGAGNNMDHVCLRVEPFDAAALRAHLLENGVRLGEEARRYGAEGFGPSLYFFDPEGNLIELKGPPDALSGISAAFP</sequence>
<keyword evidence="2" id="KW-0456">Lyase</keyword>
<dbReference type="PROSITE" id="PS51819">
    <property type="entry name" value="VOC"/>
    <property type="match status" value="1"/>
</dbReference>
<dbReference type="InterPro" id="IPR037523">
    <property type="entry name" value="VOC_core"/>
</dbReference>
<dbReference type="Gene3D" id="3.10.180.10">
    <property type="entry name" value="2,3-Dihydroxybiphenyl 1,2-Dioxygenase, domain 1"/>
    <property type="match status" value="1"/>
</dbReference>
<dbReference type="Proteomes" id="UP000035963">
    <property type="component" value="Unassembled WGS sequence"/>
</dbReference>
<dbReference type="InterPro" id="IPR004360">
    <property type="entry name" value="Glyas_Fos-R_dOase_dom"/>
</dbReference>
<accession>A0A0J1CS21</accession>
<comment type="caution">
    <text evidence="2">The sequence shown here is derived from an EMBL/GenBank/DDBJ whole genome shotgun (WGS) entry which is preliminary data.</text>
</comment>
<dbReference type="SUPFAM" id="SSF54593">
    <property type="entry name" value="Glyoxalase/Bleomycin resistance protein/Dihydroxybiphenyl dioxygenase"/>
    <property type="match status" value="1"/>
</dbReference>
<gene>
    <name evidence="2" type="ORF">EOS_26980</name>
</gene>
<dbReference type="AlphaFoldDB" id="A0A0J1CS21"/>
<dbReference type="InterPro" id="IPR029068">
    <property type="entry name" value="Glyas_Bleomycin-R_OHBP_Dase"/>
</dbReference>
<dbReference type="EMBL" id="AEJF01000163">
    <property type="protein sequence ID" value="KLU23076.1"/>
    <property type="molecule type" value="Genomic_DNA"/>
</dbReference>
<proteinExistence type="predicted"/>
<protein>
    <submittedName>
        <fullName evidence="2">Lactoylglutathione lyase</fullName>
    </submittedName>
</protein>
<reference evidence="2 3" key="1">
    <citation type="journal article" date="2015" name="Genome Announc.">
        <title>Draft Genome Sequence of Burkholderia sp. Strain PML1(12), an Ectomycorrhizosphere-Inhabiting Bacterium with Effective Mineral-Weathering Ability.</title>
        <authorList>
            <person name="Uroz S."/>
            <person name="Oger P."/>
        </authorList>
    </citation>
    <scope>NUCLEOTIDE SEQUENCE [LARGE SCALE GENOMIC DNA]</scope>
    <source>
        <strain evidence="3">PML1(12)</strain>
    </source>
</reference>
<dbReference type="RefSeq" id="WP_047895250.1">
    <property type="nucleotide sequence ID" value="NZ_AEJF01000163.1"/>
</dbReference>
<feature type="domain" description="VOC" evidence="1">
    <location>
        <begin position="7"/>
        <end position="132"/>
    </location>
</feature>
<dbReference type="InterPro" id="IPR050383">
    <property type="entry name" value="GlyoxalaseI/FosfomycinResist"/>
</dbReference>
<evidence type="ECO:0000259" key="1">
    <source>
        <dbReference type="PROSITE" id="PS51819"/>
    </source>
</evidence>
<dbReference type="Pfam" id="PF00903">
    <property type="entry name" value="Glyoxalase"/>
    <property type="match status" value="1"/>
</dbReference>